<organism evidence="5 6">
    <name type="scientific">Enterococcus canintestini</name>
    <dbReference type="NCBI Taxonomy" id="317010"/>
    <lineage>
        <taxon>Bacteria</taxon>
        <taxon>Bacillati</taxon>
        <taxon>Bacillota</taxon>
        <taxon>Bacilli</taxon>
        <taxon>Lactobacillales</taxon>
        <taxon>Enterococcaceae</taxon>
        <taxon>Enterococcus</taxon>
    </lineage>
</organism>
<comment type="caution">
    <text evidence="5">The sequence shown here is derived from an EMBL/GenBank/DDBJ whole genome shotgun (WGS) entry which is preliminary data.</text>
</comment>
<dbReference type="PROSITE" id="PS00095">
    <property type="entry name" value="C5_MTASE_2"/>
    <property type="match status" value="1"/>
</dbReference>
<keyword evidence="6" id="KW-1185">Reference proteome</keyword>
<dbReference type="OrthoDB" id="9813719at2"/>
<keyword evidence="2" id="KW-0808">Transferase</keyword>
<protein>
    <submittedName>
        <fullName evidence="5">Uncharacterized protein</fullName>
    </submittedName>
</protein>
<evidence type="ECO:0000313" key="6">
    <source>
        <dbReference type="Proteomes" id="UP000216797"/>
    </source>
</evidence>
<proteinExistence type="predicted"/>
<keyword evidence="4" id="KW-0680">Restriction system</keyword>
<dbReference type="RefSeq" id="WP_071863528.1">
    <property type="nucleotide sequence ID" value="NZ_JBHLVQ010000015.1"/>
</dbReference>
<reference evidence="5 6" key="1">
    <citation type="submission" date="2015-08" db="EMBL/GenBank/DDBJ databases">
        <title>Enterococcus genome sequence.</title>
        <authorList>
            <person name="Acedo J.Z."/>
            <person name="Vederas J.C."/>
        </authorList>
    </citation>
    <scope>NUCLEOTIDE SEQUENCE [LARGE SCALE GENOMIC DNA]</scope>
    <source>
        <strain evidence="5 6">49</strain>
    </source>
</reference>
<evidence type="ECO:0000313" key="5">
    <source>
        <dbReference type="EMBL" id="PAB00038.1"/>
    </source>
</evidence>
<keyword evidence="1" id="KW-0489">Methyltransferase</keyword>
<sequence>MYLSQKQKKKFAEIQADFREIKISKTGHPYKCGVGAITYPDSLDEPARTMITSEHTISKMSHVVKDSGNNKKRLISPEEAELFNMFQERWKKTECITNTNRYFTMGNALVVGLVTEIGKEIVETI</sequence>
<dbReference type="InterPro" id="IPR031303">
    <property type="entry name" value="C5_meth_CS"/>
</dbReference>
<dbReference type="InterPro" id="IPR029063">
    <property type="entry name" value="SAM-dependent_MTases_sf"/>
</dbReference>
<dbReference type="Pfam" id="PF00145">
    <property type="entry name" value="DNA_methylase"/>
    <property type="match status" value="1"/>
</dbReference>
<dbReference type="GO" id="GO:0032259">
    <property type="term" value="P:methylation"/>
    <property type="evidence" value="ECO:0007669"/>
    <property type="project" value="UniProtKB-KW"/>
</dbReference>
<dbReference type="SUPFAM" id="SSF53335">
    <property type="entry name" value="S-adenosyl-L-methionine-dependent methyltransferases"/>
    <property type="match status" value="1"/>
</dbReference>
<dbReference type="InterPro" id="IPR001525">
    <property type="entry name" value="C5_MeTfrase"/>
</dbReference>
<evidence type="ECO:0000256" key="2">
    <source>
        <dbReference type="ARBA" id="ARBA00022679"/>
    </source>
</evidence>
<evidence type="ECO:0000256" key="3">
    <source>
        <dbReference type="ARBA" id="ARBA00022691"/>
    </source>
</evidence>
<dbReference type="AlphaFoldDB" id="A0A267HRA2"/>
<dbReference type="Gene3D" id="3.90.120.10">
    <property type="entry name" value="DNA Methylase, subunit A, domain 2"/>
    <property type="match status" value="1"/>
</dbReference>
<dbReference type="EMBL" id="LHUG01000013">
    <property type="protein sequence ID" value="PAB00038.1"/>
    <property type="molecule type" value="Genomic_DNA"/>
</dbReference>
<name>A0A267HRA2_9ENTE</name>
<dbReference type="GO" id="GO:0008168">
    <property type="term" value="F:methyltransferase activity"/>
    <property type="evidence" value="ECO:0007669"/>
    <property type="project" value="UniProtKB-KW"/>
</dbReference>
<evidence type="ECO:0000256" key="4">
    <source>
        <dbReference type="ARBA" id="ARBA00022747"/>
    </source>
</evidence>
<keyword evidence="3" id="KW-0949">S-adenosyl-L-methionine</keyword>
<evidence type="ECO:0000256" key="1">
    <source>
        <dbReference type="ARBA" id="ARBA00022603"/>
    </source>
</evidence>
<dbReference type="GO" id="GO:0009307">
    <property type="term" value="P:DNA restriction-modification system"/>
    <property type="evidence" value="ECO:0007669"/>
    <property type="project" value="UniProtKB-KW"/>
</dbReference>
<dbReference type="Proteomes" id="UP000216797">
    <property type="component" value="Unassembled WGS sequence"/>
</dbReference>
<gene>
    <name evidence="5" type="ORF">AKL21_12090</name>
</gene>
<accession>A0A267HRA2</accession>